<dbReference type="Gene3D" id="3.30.1360.70">
    <property type="entry name" value="Arginyl tRNA synthetase N-terminal domain"/>
    <property type="match status" value="1"/>
</dbReference>
<keyword evidence="2 8" id="KW-0436">Ligase</keyword>
<feature type="short sequence motif" description="'HIGH' region" evidence="8">
    <location>
        <begin position="124"/>
        <end position="134"/>
    </location>
</feature>
<evidence type="ECO:0000259" key="10">
    <source>
        <dbReference type="SMART" id="SM00836"/>
    </source>
</evidence>
<evidence type="ECO:0000256" key="6">
    <source>
        <dbReference type="ARBA" id="ARBA00023146"/>
    </source>
</evidence>
<dbReference type="Pfam" id="PF00750">
    <property type="entry name" value="tRNA-synt_1d"/>
    <property type="match status" value="1"/>
</dbReference>
<accession>A0A1F5JAG7</accession>
<dbReference type="PANTHER" id="PTHR11956">
    <property type="entry name" value="ARGINYL-TRNA SYNTHETASE"/>
    <property type="match status" value="1"/>
</dbReference>
<dbReference type="GO" id="GO:0005524">
    <property type="term" value="F:ATP binding"/>
    <property type="evidence" value="ECO:0007669"/>
    <property type="project" value="UniProtKB-UniRule"/>
</dbReference>
<keyword evidence="8" id="KW-0963">Cytoplasm</keyword>
<dbReference type="NCBIfam" id="TIGR00456">
    <property type="entry name" value="argS"/>
    <property type="match status" value="1"/>
</dbReference>
<dbReference type="SMART" id="SM00836">
    <property type="entry name" value="DALR_1"/>
    <property type="match status" value="1"/>
</dbReference>
<comment type="caution">
    <text evidence="12">The sequence shown here is derived from an EMBL/GenBank/DDBJ whole genome shotgun (WGS) entry which is preliminary data.</text>
</comment>
<dbReference type="InterPro" id="IPR036695">
    <property type="entry name" value="Arg-tRNA-synth_N_sf"/>
</dbReference>
<comment type="subcellular location">
    <subcellularLocation>
        <location evidence="8">Cytoplasm</location>
    </subcellularLocation>
</comment>
<feature type="domain" description="DALR anticodon binding" evidence="10">
    <location>
        <begin position="451"/>
        <end position="565"/>
    </location>
</feature>
<dbReference type="SUPFAM" id="SSF47323">
    <property type="entry name" value="Anticodon-binding domain of a subclass of class I aminoacyl-tRNA synthetases"/>
    <property type="match status" value="1"/>
</dbReference>
<keyword evidence="5 8" id="KW-0648">Protein biosynthesis</keyword>
<dbReference type="SUPFAM" id="SSF55190">
    <property type="entry name" value="Arginyl-tRNA synthetase (ArgRS), N-terminal 'additional' domain"/>
    <property type="match status" value="1"/>
</dbReference>
<dbReference type="Proteomes" id="UP000177042">
    <property type="component" value="Unassembled WGS sequence"/>
</dbReference>
<protein>
    <recommendedName>
        <fullName evidence="8">Arginine--tRNA ligase</fullName>
        <ecNumber evidence="8">6.1.1.19</ecNumber>
    </recommendedName>
    <alternativeName>
        <fullName evidence="8">Arginyl-tRNA synthetase</fullName>
        <shortName evidence="8">ArgRS</shortName>
    </alternativeName>
</protein>
<evidence type="ECO:0000256" key="7">
    <source>
        <dbReference type="ARBA" id="ARBA00049339"/>
    </source>
</evidence>
<dbReference type="PANTHER" id="PTHR11956:SF5">
    <property type="entry name" value="ARGININE--TRNA LIGASE, CYTOPLASMIC"/>
    <property type="match status" value="1"/>
</dbReference>
<evidence type="ECO:0000256" key="5">
    <source>
        <dbReference type="ARBA" id="ARBA00022917"/>
    </source>
</evidence>
<dbReference type="AlphaFoldDB" id="A0A1F5JAG7"/>
<dbReference type="PRINTS" id="PR01038">
    <property type="entry name" value="TRNASYNTHARG"/>
</dbReference>
<evidence type="ECO:0000256" key="8">
    <source>
        <dbReference type="HAMAP-Rule" id="MF_00123"/>
    </source>
</evidence>
<evidence type="ECO:0000256" key="3">
    <source>
        <dbReference type="ARBA" id="ARBA00022741"/>
    </source>
</evidence>
<keyword evidence="6 8" id="KW-0030">Aminoacyl-tRNA synthetase</keyword>
<evidence type="ECO:0000256" key="4">
    <source>
        <dbReference type="ARBA" id="ARBA00022840"/>
    </source>
</evidence>
<dbReference type="Pfam" id="PF03485">
    <property type="entry name" value="Arg_tRNA_synt_N"/>
    <property type="match status" value="1"/>
</dbReference>
<dbReference type="Pfam" id="PF05746">
    <property type="entry name" value="DALR_1"/>
    <property type="match status" value="1"/>
</dbReference>
<organism evidence="12 13">
    <name type="scientific">Candidatus Daviesbacteria bacterium RIFCSPHIGHO2_02_FULL_39_12</name>
    <dbReference type="NCBI Taxonomy" id="1797770"/>
    <lineage>
        <taxon>Bacteria</taxon>
        <taxon>Candidatus Daviesiibacteriota</taxon>
    </lineage>
</organism>
<evidence type="ECO:0000259" key="11">
    <source>
        <dbReference type="SMART" id="SM01016"/>
    </source>
</evidence>
<dbReference type="Gene3D" id="1.10.730.10">
    <property type="entry name" value="Isoleucyl-tRNA Synthetase, Domain 1"/>
    <property type="match status" value="1"/>
</dbReference>
<dbReference type="SUPFAM" id="SSF52374">
    <property type="entry name" value="Nucleotidylyl transferase"/>
    <property type="match status" value="1"/>
</dbReference>
<evidence type="ECO:0000313" key="12">
    <source>
        <dbReference type="EMBL" id="OGE25593.1"/>
    </source>
</evidence>
<gene>
    <name evidence="8" type="primary">argS</name>
    <name evidence="12" type="ORF">A3C26_03540</name>
</gene>
<sequence>MVKQQLLEDIKKAVEELDYPTTDIVLSIPKNPQFGDYTMNLALQLAKVKLTGDKQSPREIADEIVTRVKNLESSKKYLARVEVAGAGFINFFIKDEQLLKNTNNLDSLPKSKTSKKILVEYGHVNPLKEIHIGHLRTFILGESLSRILEALDNQVFRANYQGDIGLHIAKAIWGIEQLGLPTGELNLEEKAQFLGKAYAKGNTVYEEDPNFKKEIDQINVRLYQKDPNLQEIYILARTWSLEYFEPIYVLLGVKYDALFFESEVFERGKQIVFQNIGKVFEENNGAVIFPGEKYGLHTRVFVTSAGNPTYEGKDMGLAEAEYKVFNYDNSIHVVASEQEGYFRVIIKAIELLFPYLKGKKYHLSYGLVDLKEGKMSSRTGNVVTVDDLVSVVSEKVREIIKSNRLEVDQTIVKQVALGAIKFAYLKFSPRPNMVFDLEESVSLDGDSGPYIQYTHARIQSVLKKSTSGESKPIPEVKLAPDKLERLVLRHLIYFPEAVEEAASQSHPNLIATYLLELSRLYNLFYQECRIIGSEKEAFRLKLSGEVGKVLKKGLYLLGIESPERM</sequence>
<dbReference type="InterPro" id="IPR008909">
    <property type="entry name" value="DALR_anticod-bd"/>
</dbReference>
<evidence type="ECO:0000313" key="13">
    <source>
        <dbReference type="Proteomes" id="UP000177042"/>
    </source>
</evidence>
<evidence type="ECO:0000256" key="2">
    <source>
        <dbReference type="ARBA" id="ARBA00022598"/>
    </source>
</evidence>
<dbReference type="Gene3D" id="3.40.50.620">
    <property type="entry name" value="HUPs"/>
    <property type="match status" value="1"/>
</dbReference>
<dbReference type="InterPro" id="IPR035684">
    <property type="entry name" value="ArgRS_core"/>
</dbReference>
<dbReference type="InterPro" id="IPR014729">
    <property type="entry name" value="Rossmann-like_a/b/a_fold"/>
</dbReference>
<dbReference type="GO" id="GO:0004814">
    <property type="term" value="F:arginine-tRNA ligase activity"/>
    <property type="evidence" value="ECO:0007669"/>
    <property type="project" value="UniProtKB-UniRule"/>
</dbReference>
<dbReference type="InterPro" id="IPR005148">
    <property type="entry name" value="Arg-tRNA-synth_N"/>
</dbReference>
<keyword evidence="3 8" id="KW-0547">Nucleotide-binding</keyword>
<dbReference type="GO" id="GO:0005737">
    <property type="term" value="C:cytoplasm"/>
    <property type="evidence" value="ECO:0007669"/>
    <property type="project" value="UniProtKB-SubCell"/>
</dbReference>
<dbReference type="HAMAP" id="MF_00123">
    <property type="entry name" value="Arg_tRNA_synth"/>
    <property type="match status" value="1"/>
</dbReference>
<comment type="similarity">
    <text evidence="1 8 9">Belongs to the class-I aminoacyl-tRNA synthetase family.</text>
</comment>
<feature type="domain" description="Arginyl tRNA synthetase N-terminal" evidence="11">
    <location>
        <begin position="4"/>
        <end position="93"/>
    </location>
</feature>
<reference evidence="12 13" key="1">
    <citation type="journal article" date="2016" name="Nat. Commun.">
        <title>Thousands of microbial genomes shed light on interconnected biogeochemical processes in an aquifer system.</title>
        <authorList>
            <person name="Anantharaman K."/>
            <person name="Brown C.T."/>
            <person name="Hug L.A."/>
            <person name="Sharon I."/>
            <person name="Castelle C.J."/>
            <person name="Probst A.J."/>
            <person name="Thomas B.C."/>
            <person name="Singh A."/>
            <person name="Wilkins M.J."/>
            <person name="Karaoz U."/>
            <person name="Brodie E.L."/>
            <person name="Williams K.H."/>
            <person name="Hubbard S.S."/>
            <person name="Banfield J.F."/>
        </authorList>
    </citation>
    <scope>NUCLEOTIDE SEQUENCE [LARGE SCALE GENOMIC DNA]</scope>
</reference>
<dbReference type="SMART" id="SM01016">
    <property type="entry name" value="Arg_tRNA_synt_N"/>
    <property type="match status" value="1"/>
</dbReference>
<dbReference type="EC" id="6.1.1.19" evidence="8"/>
<keyword evidence="4 8" id="KW-0067">ATP-binding</keyword>
<dbReference type="InterPro" id="IPR001278">
    <property type="entry name" value="Arg-tRNA-ligase"/>
</dbReference>
<evidence type="ECO:0000256" key="9">
    <source>
        <dbReference type="RuleBase" id="RU363038"/>
    </source>
</evidence>
<dbReference type="GO" id="GO:0006420">
    <property type="term" value="P:arginyl-tRNA aminoacylation"/>
    <property type="evidence" value="ECO:0007669"/>
    <property type="project" value="UniProtKB-UniRule"/>
</dbReference>
<name>A0A1F5JAG7_9BACT</name>
<dbReference type="EMBL" id="MFCX01000023">
    <property type="protein sequence ID" value="OGE25593.1"/>
    <property type="molecule type" value="Genomic_DNA"/>
</dbReference>
<comment type="subunit">
    <text evidence="8">Monomer.</text>
</comment>
<proteinExistence type="inferred from homology"/>
<dbReference type="FunFam" id="1.10.730.10:FF:000006">
    <property type="entry name" value="Arginyl-tRNA synthetase 2, mitochondrial"/>
    <property type="match status" value="1"/>
</dbReference>
<comment type="catalytic activity">
    <reaction evidence="7 8">
        <text>tRNA(Arg) + L-arginine + ATP = L-arginyl-tRNA(Arg) + AMP + diphosphate</text>
        <dbReference type="Rhea" id="RHEA:20301"/>
        <dbReference type="Rhea" id="RHEA-COMP:9658"/>
        <dbReference type="Rhea" id="RHEA-COMP:9673"/>
        <dbReference type="ChEBI" id="CHEBI:30616"/>
        <dbReference type="ChEBI" id="CHEBI:32682"/>
        <dbReference type="ChEBI" id="CHEBI:33019"/>
        <dbReference type="ChEBI" id="CHEBI:78442"/>
        <dbReference type="ChEBI" id="CHEBI:78513"/>
        <dbReference type="ChEBI" id="CHEBI:456215"/>
        <dbReference type="EC" id="6.1.1.19"/>
    </reaction>
</comment>
<dbReference type="InterPro" id="IPR009080">
    <property type="entry name" value="tRNAsynth_Ia_anticodon-bd"/>
</dbReference>
<evidence type="ECO:0000256" key="1">
    <source>
        <dbReference type="ARBA" id="ARBA00005594"/>
    </source>
</evidence>